<evidence type="ECO:0000256" key="9">
    <source>
        <dbReference type="ARBA" id="ARBA00022962"/>
    </source>
</evidence>
<dbReference type="GO" id="GO:0005524">
    <property type="term" value="F:ATP binding"/>
    <property type="evidence" value="ECO:0007669"/>
    <property type="project" value="UniProtKB-KW"/>
</dbReference>
<dbReference type="InterPro" id="IPR027417">
    <property type="entry name" value="P-loop_NTPase"/>
</dbReference>
<keyword evidence="4" id="KW-0169">Cobalamin biosynthesis</keyword>
<dbReference type="InterPro" id="IPR029062">
    <property type="entry name" value="Class_I_gatase-like"/>
</dbReference>
<dbReference type="Pfam" id="PF01656">
    <property type="entry name" value="CbiA"/>
    <property type="match status" value="1"/>
</dbReference>
<evidence type="ECO:0000256" key="2">
    <source>
        <dbReference type="ARBA" id="ARBA00004953"/>
    </source>
</evidence>
<dbReference type="SUPFAM" id="SSF52540">
    <property type="entry name" value="P-loop containing nucleoside triphosphate hydrolases"/>
    <property type="match status" value="1"/>
</dbReference>
<feature type="domain" description="CobB/CobQ-like glutamine amidotransferase" evidence="11">
    <location>
        <begin position="241"/>
        <end position="422"/>
    </location>
</feature>
<dbReference type="SUPFAM" id="SSF52317">
    <property type="entry name" value="Class I glutamine amidotransferase-like"/>
    <property type="match status" value="1"/>
</dbReference>
<feature type="domain" description="CobQ/CobB/MinD/ParA nucleotide binding" evidence="10">
    <location>
        <begin position="6"/>
        <end position="188"/>
    </location>
</feature>
<dbReference type="GO" id="GO:0009236">
    <property type="term" value="P:cobalamin biosynthetic process"/>
    <property type="evidence" value="ECO:0007669"/>
    <property type="project" value="UniProtKB-KW"/>
</dbReference>
<dbReference type="InterPro" id="IPR004484">
    <property type="entry name" value="CbiA/CobB_synth"/>
</dbReference>
<evidence type="ECO:0000259" key="10">
    <source>
        <dbReference type="Pfam" id="PF01656"/>
    </source>
</evidence>
<evidence type="ECO:0000256" key="4">
    <source>
        <dbReference type="ARBA" id="ARBA00022573"/>
    </source>
</evidence>
<dbReference type="PROSITE" id="PS51274">
    <property type="entry name" value="GATASE_COBBQ"/>
    <property type="match status" value="1"/>
</dbReference>
<evidence type="ECO:0000256" key="5">
    <source>
        <dbReference type="ARBA" id="ARBA00022598"/>
    </source>
</evidence>
<dbReference type="PANTHER" id="PTHR43873:SF1">
    <property type="entry name" value="COBYRINATE A,C-DIAMIDE SYNTHASE"/>
    <property type="match status" value="1"/>
</dbReference>
<dbReference type="AlphaFoldDB" id="A0A6P1SZ30"/>
<comment type="cofactor">
    <cofactor evidence="1">
        <name>Mg(2+)</name>
        <dbReference type="ChEBI" id="CHEBI:18420"/>
    </cofactor>
</comment>
<dbReference type="PANTHER" id="PTHR43873">
    <property type="entry name" value="COBYRINATE A,C-DIAMIDE SYNTHASE"/>
    <property type="match status" value="1"/>
</dbReference>
<evidence type="ECO:0000256" key="1">
    <source>
        <dbReference type="ARBA" id="ARBA00001946"/>
    </source>
</evidence>
<comment type="similarity">
    <text evidence="3">Belongs to the CobB/CobQ family. CobQ subfamily.</text>
</comment>
<evidence type="ECO:0000256" key="8">
    <source>
        <dbReference type="ARBA" id="ARBA00022842"/>
    </source>
</evidence>
<dbReference type="RefSeq" id="WP_161862288.1">
    <property type="nucleotide sequence ID" value="NZ_CP046620.1"/>
</dbReference>
<keyword evidence="8" id="KW-0460">Magnesium</keyword>
<keyword evidence="9" id="KW-0315">Glutamine amidotransferase</keyword>
<evidence type="ECO:0000313" key="13">
    <source>
        <dbReference type="Proteomes" id="UP000464495"/>
    </source>
</evidence>
<keyword evidence="13" id="KW-1185">Reference proteome</keyword>
<keyword evidence="5" id="KW-0436">Ligase</keyword>
<dbReference type="EMBL" id="CP046620">
    <property type="protein sequence ID" value="QHQ35728.1"/>
    <property type="molecule type" value="Genomic_DNA"/>
</dbReference>
<protein>
    <submittedName>
        <fullName evidence="12">Cobyrinate a,c-diamide synthase</fullName>
    </submittedName>
</protein>
<reference evidence="12 13" key="1">
    <citation type="submission" date="2019-12" db="EMBL/GenBank/DDBJ databases">
        <title>Complete genome sequence of Algicella marina strain 9Alg 56(T) isolated from the red alga Tichocarpus crinitus.</title>
        <authorList>
            <person name="Kim S.-G."/>
            <person name="Nedashkovskaya O.I."/>
        </authorList>
    </citation>
    <scope>NUCLEOTIDE SEQUENCE [LARGE SCALE GENOMIC DNA]</scope>
    <source>
        <strain evidence="12 13">9Alg 56</strain>
    </source>
</reference>
<dbReference type="Pfam" id="PF07685">
    <property type="entry name" value="GATase_3"/>
    <property type="match status" value="1"/>
</dbReference>
<evidence type="ECO:0000256" key="6">
    <source>
        <dbReference type="ARBA" id="ARBA00022741"/>
    </source>
</evidence>
<dbReference type="NCBIfam" id="NF002204">
    <property type="entry name" value="PRK01077.1"/>
    <property type="match status" value="1"/>
</dbReference>
<dbReference type="KEGG" id="amaq:GO499_11340"/>
<keyword evidence="7" id="KW-0067">ATP-binding</keyword>
<sequence>MPPRALVIAAPRSGAGKTTLTLALLRALRNRGIRVAGAKSGPDYIDPAFHAAASGTPAFNLDAWAMDSASLHARAANMEAELLLIEGAMGALDGAGVAGNGSAADLAATLGLPVLWVQDLRNLAHSAALPAAGFQALRPDIPIAGIILNTARSPRHAAMAEAGLASAGLPHVGTVTETSALHLPDRHLGLVQAAEHPALDSFLNAAADHIDRCCNLDAIANAAQPLSPAGAPLRLPPLGQRIAIARDDAFAFAYPHLLADWQAQGASLHPFSPLADEGPDTAADAIFLPGGYPELQAGKLAAAARFRSSMRASTALIYGECGGYMTLGTGLVDADGTRHQMLGLLPVETSFETRRLHLGYRRLRPLSGPFATPLTAHEFHYATVLSEGDGIALFAAEDADGATLPPMGRSVGNVAGSFAHVIGPAG</sequence>
<evidence type="ECO:0000256" key="3">
    <source>
        <dbReference type="ARBA" id="ARBA00006205"/>
    </source>
</evidence>
<keyword evidence="6" id="KW-0547">Nucleotide-binding</keyword>
<name>A0A6P1SZ30_9RHOB</name>
<accession>A0A6P1SZ30</accession>
<organism evidence="12 13">
    <name type="scientific">Algicella marina</name>
    <dbReference type="NCBI Taxonomy" id="2683284"/>
    <lineage>
        <taxon>Bacteria</taxon>
        <taxon>Pseudomonadati</taxon>
        <taxon>Pseudomonadota</taxon>
        <taxon>Alphaproteobacteria</taxon>
        <taxon>Rhodobacterales</taxon>
        <taxon>Paracoccaceae</taxon>
        <taxon>Algicella</taxon>
    </lineage>
</organism>
<evidence type="ECO:0000256" key="7">
    <source>
        <dbReference type="ARBA" id="ARBA00022840"/>
    </source>
</evidence>
<gene>
    <name evidence="12" type="ORF">GO499_11340</name>
</gene>
<evidence type="ECO:0000313" key="12">
    <source>
        <dbReference type="EMBL" id="QHQ35728.1"/>
    </source>
</evidence>
<dbReference type="Gene3D" id="3.40.50.300">
    <property type="entry name" value="P-loop containing nucleotide triphosphate hydrolases"/>
    <property type="match status" value="2"/>
</dbReference>
<dbReference type="Proteomes" id="UP000464495">
    <property type="component" value="Chromosome"/>
</dbReference>
<dbReference type="GO" id="GO:0042242">
    <property type="term" value="F:cobyrinic acid a,c-diamide synthase activity"/>
    <property type="evidence" value="ECO:0007669"/>
    <property type="project" value="InterPro"/>
</dbReference>
<comment type="pathway">
    <text evidence="2">Cofactor biosynthesis; adenosylcobalamin biosynthesis.</text>
</comment>
<evidence type="ECO:0000259" key="11">
    <source>
        <dbReference type="Pfam" id="PF07685"/>
    </source>
</evidence>
<dbReference type="InterPro" id="IPR011698">
    <property type="entry name" value="GATase_3"/>
</dbReference>
<proteinExistence type="inferred from homology"/>
<dbReference type="InterPro" id="IPR002586">
    <property type="entry name" value="CobQ/CobB/MinD/ParA_Nub-bd_dom"/>
</dbReference>